<feature type="coiled-coil region" evidence="1">
    <location>
        <begin position="145"/>
        <end position="182"/>
    </location>
</feature>
<evidence type="ECO:0000259" key="4">
    <source>
        <dbReference type="Pfam" id="PF14257"/>
    </source>
</evidence>
<evidence type="ECO:0000313" key="6">
    <source>
        <dbReference type="Proteomes" id="UP000000263"/>
    </source>
</evidence>
<organism evidence="5 6">
    <name type="scientific">Roseiflexus castenholzii (strain DSM 13941 / HLO8)</name>
    <dbReference type="NCBI Taxonomy" id="383372"/>
    <lineage>
        <taxon>Bacteria</taxon>
        <taxon>Bacillati</taxon>
        <taxon>Chloroflexota</taxon>
        <taxon>Chloroflexia</taxon>
        <taxon>Chloroflexales</taxon>
        <taxon>Roseiflexineae</taxon>
        <taxon>Roseiflexaceae</taxon>
        <taxon>Roseiflexus</taxon>
    </lineage>
</organism>
<proteinExistence type="predicted"/>
<dbReference type="EMBL" id="CP000804">
    <property type="protein sequence ID" value="ABU58378.1"/>
    <property type="molecule type" value="Genomic_DNA"/>
</dbReference>
<dbReference type="OrthoDB" id="5381491at2"/>
<keyword evidence="3" id="KW-0812">Transmembrane</keyword>
<keyword evidence="3" id="KW-0472">Membrane</keyword>
<dbReference type="AlphaFoldDB" id="A7NLI7"/>
<feature type="domain" description="DUF4349" evidence="4">
    <location>
        <begin position="66"/>
        <end position="276"/>
    </location>
</feature>
<sequence length="314" mass="33994">MASIRLLIIVIVSAVMLVSCSVASVPAGSPAQPELAAIPTMAPAAPALERGSGAAPDQQLPPVSERLVIKNASLTMEVVSVADAEAAIRQKAEQLGGFVVSVQTYGSGDSMQSTIVFRVPAARFEEALSGVEGLAKKVLSRSVSGDDVTEEYVDLESRLRNMEATRDRLLDLLARAEKVEDALQVNQALTDVQGQIEQIKGRMHYLKQSAAMSTITAELRPVPPPPAIIEEDAWQPIRVARESLRGLIEFGQGLVDLMIRLAIWSPVWLPIVLFLRWIRRKMMQSRKKPQEPAPPAMPPAAPMAPPEGMKEGQV</sequence>
<dbReference type="STRING" id="383372.Rcas_2295"/>
<dbReference type="RefSeq" id="WP_012120802.1">
    <property type="nucleotide sequence ID" value="NC_009767.1"/>
</dbReference>
<gene>
    <name evidence="5" type="ordered locus">Rcas_2295</name>
</gene>
<name>A7NLI7_ROSCS</name>
<evidence type="ECO:0000256" key="3">
    <source>
        <dbReference type="SAM" id="Phobius"/>
    </source>
</evidence>
<dbReference type="HOGENOM" id="CLU_046535_1_2_0"/>
<accession>A7NLI7</accession>
<feature type="transmembrane region" description="Helical" evidence="3">
    <location>
        <begin position="257"/>
        <end position="278"/>
    </location>
</feature>
<dbReference type="Proteomes" id="UP000000263">
    <property type="component" value="Chromosome"/>
</dbReference>
<evidence type="ECO:0000313" key="5">
    <source>
        <dbReference type="EMBL" id="ABU58378.1"/>
    </source>
</evidence>
<keyword evidence="3" id="KW-1133">Transmembrane helix</keyword>
<keyword evidence="1" id="KW-0175">Coiled coil</keyword>
<keyword evidence="6" id="KW-1185">Reference proteome</keyword>
<feature type="region of interest" description="Disordered" evidence="2">
    <location>
        <begin position="286"/>
        <end position="314"/>
    </location>
</feature>
<feature type="compositionally biased region" description="Pro residues" evidence="2">
    <location>
        <begin position="291"/>
        <end position="305"/>
    </location>
</feature>
<dbReference type="KEGG" id="rca:Rcas_2295"/>
<dbReference type="Pfam" id="PF14257">
    <property type="entry name" value="DUF4349"/>
    <property type="match status" value="1"/>
</dbReference>
<protein>
    <recommendedName>
        <fullName evidence="4">DUF4349 domain-containing protein</fullName>
    </recommendedName>
</protein>
<evidence type="ECO:0000256" key="1">
    <source>
        <dbReference type="SAM" id="Coils"/>
    </source>
</evidence>
<dbReference type="PROSITE" id="PS51257">
    <property type="entry name" value="PROKAR_LIPOPROTEIN"/>
    <property type="match status" value="1"/>
</dbReference>
<dbReference type="eggNOG" id="COG1196">
    <property type="taxonomic scope" value="Bacteria"/>
</dbReference>
<dbReference type="InterPro" id="IPR025645">
    <property type="entry name" value="DUF4349"/>
</dbReference>
<evidence type="ECO:0000256" key="2">
    <source>
        <dbReference type="SAM" id="MobiDB-lite"/>
    </source>
</evidence>
<reference evidence="5 6" key="1">
    <citation type="submission" date="2007-08" db="EMBL/GenBank/DDBJ databases">
        <title>Complete sequence of Roseiflexus castenholzii DSM 13941.</title>
        <authorList>
            <consortium name="US DOE Joint Genome Institute"/>
            <person name="Copeland A."/>
            <person name="Lucas S."/>
            <person name="Lapidus A."/>
            <person name="Barry K."/>
            <person name="Glavina del Rio T."/>
            <person name="Dalin E."/>
            <person name="Tice H."/>
            <person name="Pitluck S."/>
            <person name="Thompson L.S."/>
            <person name="Brettin T."/>
            <person name="Bruce D."/>
            <person name="Detter J.C."/>
            <person name="Han C."/>
            <person name="Tapia R."/>
            <person name="Schmutz J."/>
            <person name="Larimer F."/>
            <person name="Land M."/>
            <person name="Hauser L."/>
            <person name="Kyrpides N."/>
            <person name="Mikhailova N."/>
            <person name="Bryant D.A."/>
            <person name="Hanada S."/>
            <person name="Tsukatani Y."/>
            <person name="Richardson P."/>
        </authorList>
    </citation>
    <scope>NUCLEOTIDE SEQUENCE [LARGE SCALE GENOMIC DNA]</scope>
    <source>
        <strain evidence="6">DSM 13941 / HLO8</strain>
    </source>
</reference>